<protein>
    <submittedName>
        <fullName evidence="2">Flavin-nucleotide-binding protein</fullName>
    </submittedName>
</protein>
<comment type="caution">
    <text evidence="2">The sequence shown here is derived from an EMBL/GenBank/DDBJ whole genome shotgun (WGS) entry which is preliminary data.</text>
</comment>
<dbReference type="SUPFAM" id="SSF50475">
    <property type="entry name" value="FMN-binding split barrel"/>
    <property type="match status" value="1"/>
</dbReference>
<dbReference type="EMBL" id="VWRN01000016">
    <property type="protein sequence ID" value="KAA6129820.1"/>
    <property type="molecule type" value="Genomic_DNA"/>
</dbReference>
<organism evidence="2 3">
    <name type="scientific">Cupriavidus cauae</name>
    <dbReference type="NCBI Taxonomy" id="2608999"/>
    <lineage>
        <taxon>Bacteria</taxon>
        <taxon>Pseudomonadati</taxon>
        <taxon>Pseudomonadota</taxon>
        <taxon>Betaproteobacteria</taxon>
        <taxon>Burkholderiales</taxon>
        <taxon>Burkholderiaceae</taxon>
        <taxon>Cupriavidus</taxon>
    </lineage>
</organism>
<evidence type="ECO:0000313" key="2">
    <source>
        <dbReference type="EMBL" id="KAA6129820.1"/>
    </source>
</evidence>
<dbReference type="Gene3D" id="2.30.110.10">
    <property type="entry name" value="Electron Transport, Fmn-binding Protein, Chain A"/>
    <property type="match status" value="1"/>
</dbReference>
<evidence type="ECO:0000256" key="1">
    <source>
        <dbReference type="SAM" id="MobiDB-lite"/>
    </source>
</evidence>
<proteinExistence type="predicted"/>
<feature type="compositionally biased region" description="Low complexity" evidence="1">
    <location>
        <begin position="324"/>
        <end position="343"/>
    </location>
</feature>
<dbReference type="Proteomes" id="UP000324324">
    <property type="component" value="Unassembled WGS sequence"/>
</dbReference>
<sequence>MELPTWPYEGSPFHRGERLAQQRAGKREQMEGVGRRVVRGEMLEQHRLFFAQLPFMLAGARTDDGGVWATMLAGTPGFAHALDPLQLRIDALPLPGDPLDGALRDGAELGLLGIELPTRRRNRLNGVIARRDAAGFTVQVRQSFGNCPRYIQQRELLPVHVPSEDAGVAQPQVLDRLDHEAIALVRRADTLFIASHHSDPEAPHSGGADVSHRGGKPGFVRVDGDDTLVMPDFNGNAYFNTIGNLVASPRAGLLFVDWETGTLLHVAVRAEIVWEGPEVQAYAGAERLVRMRVEQVIRRPGVLPLRGRLVSMSPVLAQTGEWPGNGSANRAANRAANGSAPAAITTDHPLITR</sequence>
<accession>A0A5M8B7C9</accession>
<feature type="region of interest" description="Disordered" evidence="1">
    <location>
        <begin position="321"/>
        <end position="353"/>
    </location>
</feature>
<name>A0A5M8B7C9_9BURK</name>
<dbReference type="AlphaFoldDB" id="A0A5M8B7C9"/>
<evidence type="ECO:0000313" key="3">
    <source>
        <dbReference type="Proteomes" id="UP000324324"/>
    </source>
</evidence>
<dbReference type="InterPro" id="IPR012349">
    <property type="entry name" value="Split_barrel_FMN-bd"/>
</dbReference>
<dbReference type="RefSeq" id="WP_150082342.1">
    <property type="nucleotide sequence ID" value="NZ_VWRN01000016.1"/>
</dbReference>
<feature type="region of interest" description="Disordered" evidence="1">
    <location>
        <begin position="197"/>
        <end position="216"/>
    </location>
</feature>
<gene>
    <name evidence="2" type="ORF">F1599_04655</name>
</gene>
<dbReference type="PANTHER" id="PTHR42815">
    <property type="entry name" value="FAD-BINDING, PUTATIVE (AFU_ORTHOLOGUE AFUA_6G07600)-RELATED"/>
    <property type="match status" value="1"/>
</dbReference>
<dbReference type="PANTHER" id="PTHR42815:SF2">
    <property type="entry name" value="FAD-BINDING, PUTATIVE (AFU_ORTHOLOGUE AFUA_6G07600)-RELATED"/>
    <property type="match status" value="1"/>
</dbReference>
<keyword evidence="3" id="KW-1185">Reference proteome</keyword>
<reference evidence="2 3" key="1">
    <citation type="submission" date="2019-09" db="EMBL/GenBank/DDBJ databases">
        <title>Isolation of a novel species in the genus Cupriavidus from patients with sepsis using whole genome sequencing.</title>
        <authorList>
            <person name="Kweon O.J."/>
            <person name="Lee M.-K."/>
        </authorList>
    </citation>
    <scope>NUCLEOTIDE SEQUENCE [LARGE SCALE GENOMIC DNA]</scope>
    <source>
        <strain evidence="2 3">MKL-01</strain>
    </source>
</reference>